<comment type="subcellular location">
    <subcellularLocation>
        <location evidence="2">Cytoplasm</location>
    </subcellularLocation>
</comment>
<protein>
    <recommendedName>
        <fullName evidence="2">UPF0298 protein FC07_GL000257</fullName>
    </recommendedName>
</protein>
<dbReference type="GO" id="GO:0005737">
    <property type="term" value="C:cytoplasm"/>
    <property type="evidence" value="ECO:0007669"/>
    <property type="project" value="UniProtKB-SubCell"/>
</dbReference>
<organism evidence="3 4">
    <name type="scientific">Loigolactobacillus bifermentans DSM 20003</name>
    <dbReference type="NCBI Taxonomy" id="1423726"/>
    <lineage>
        <taxon>Bacteria</taxon>
        <taxon>Bacillati</taxon>
        <taxon>Bacillota</taxon>
        <taxon>Bacilli</taxon>
        <taxon>Lactobacillales</taxon>
        <taxon>Lactobacillaceae</taxon>
        <taxon>Loigolactobacillus</taxon>
    </lineage>
</organism>
<evidence type="ECO:0000313" key="4">
    <source>
        <dbReference type="Proteomes" id="UP000051461"/>
    </source>
</evidence>
<dbReference type="HAMAP" id="MF_01126">
    <property type="entry name" value="UPF0298"/>
    <property type="match status" value="1"/>
</dbReference>
<dbReference type="Proteomes" id="UP000051461">
    <property type="component" value="Unassembled WGS sequence"/>
</dbReference>
<name>A0A0R1GM08_9LACO</name>
<keyword evidence="1 2" id="KW-0963">Cytoplasm</keyword>
<proteinExistence type="inferred from homology"/>
<reference evidence="3 4" key="1">
    <citation type="journal article" date="2015" name="Genome Announc.">
        <title>Expanding the biotechnology potential of lactobacilli through comparative genomics of 213 strains and associated genera.</title>
        <authorList>
            <person name="Sun Z."/>
            <person name="Harris H.M."/>
            <person name="McCann A."/>
            <person name="Guo C."/>
            <person name="Argimon S."/>
            <person name="Zhang W."/>
            <person name="Yang X."/>
            <person name="Jeffery I.B."/>
            <person name="Cooney J.C."/>
            <person name="Kagawa T.F."/>
            <person name="Liu W."/>
            <person name="Song Y."/>
            <person name="Salvetti E."/>
            <person name="Wrobel A."/>
            <person name="Rasinkangas P."/>
            <person name="Parkhill J."/>
            <person name="Rea M.C."/>
            <person name="O'Sullivan O."/>
            <person name="Ritari J."/>
            <person name="Douillard F.P."/>
            <person name="Paul Ross R."/>
            <person name="Yang R."/>
            <person name="Briner A.E."/>
            <person name="Felis G.E."/>
            <person name="de Vos W.M."/>
            <person name="Barrangou R."/>
            <person name="Klaenhammer T.R."/>
            <person name="Caufield P.W."/>
            <person name="Cui Y."/>
            <person name="Zhang H."/>
            <person name="O'Toole P.W."/>
        </authorList>
    </citation>
    <scope>NUCLEOTIDE SEQUENCE [LARGE SCALE GENOMIC DNA]</scope>
    <source>
        <strain evidence="3 4">DSM 20003</strain>
    </source>
</reference>
<evidence type="ECO:0000313" key="3">
    <source>
        <dbReference type="EMBL" id="KRK35141.1"/>
    </source>
</evidence>
<dbReference type="RefSeq" id="WP_057904811.1">
    <property type="nucleotide sequence ID" value="NZ_AZDA01000082.1"/>
</dbReference>
<evidence type="ECO:0000256" key="2">
    <source>
        <dbReference type="HAMAP-Rule" id="MF_01126"/>
    </source>
</evidence>
<accession>A0A0R1GM08</accession>
<gene>
    <name evidence="3" type="ORF">FC07_GL000257</name>
</gene>
<comment type="caution">
    <text evidence="3">The sequence shown here is derived from an EMBL/GenBank/DDBJ whole genome shotgun (WGS) entry which is preliminary data.</text>
</comment>
<dbReference type="AlphaFoldDB" id="A0A0R1GM08"/>
<keyword evidence="4" id="KW-1185">Reference proteome</keyword>
<dbReference type="EMBL" id="AZDA01000082">
    <property type="protein sequence ID" value="KRK35141.1"/>
    <property type="molecule type" value="Genomic_DNA"/>
</dbReference>
<evidence type="ECO:0000256" key="1">
    <source>
        <dbReference type="ARBA" id="ARBA00022490"/>
    </source>
</evidence>
<dbReference type="STRING" id="1423726.FC07_GL000257"/>
<sequence>MAFTKTERQGIVVWLYSLKQLRQLRRYGLIYYTSRRMKYCFLYVDQADATTTAEQLRKLHFVRQVEFSHRSELDMNFGARVGQQFDDEEERPQIVNESRVLMTSQDLRQQHII</sequence>
<dbReference type="Pfam" id="PF09902">
    <property type="entry name" value="DUF2129"/>
    <property type="match status" value="1"/>
</dbReference>
<dbReference type="OrthoDB" id="2990788at2"/>
<comment type="similarity">
    <text evidence="2">Belongs to the UPF0298 family.</text>
</comment>
<dbReference type="PATRIC" id="fig|1423726.3.peg.266"/>
<dbReference type="InterPro" id="IPR016979">
    <property type="entry name" value="DUF2129"/>
</dbReference>